<name>A0ABN2W5C4_9ACTN</name>
<feature type="region of interest" description="Disordered" evidence="2">
    <location>
        <begin position="1"/>
        <end position="254"/>
    </location>
</feature>
<keyword evidence="1" id="KW-0675">Receptor</keyword>
<evidence type="ECO:0000256" key="1">
    <source>
        <dbReference type="ARBA" id="ARBA00023170"/>
    </source>
</evidence>
<feature type="domain" description="Protein kinase" evidence="3">
    <location>
        <begin position="262"/>
        <end position="531"/>
    </location>
</feature>
<dbReference type="RefSeq" id="WP_344549800.1">
    <property type="nucleotide sequence ID" value="NZ_BAAANS010000001.1"/>
</dbReference>
<comment type="caution">
    <text evidence="4">The sequence shown here is derived from an EMBL/GenBank/DDBJ whole genome shotgun (WGS) entry which is preliminary data.</text>
</comment>
<feature type="compositionally biased region" description="Low complexity" evidence="2">
    <location>
        <begin position="78"/>
        <end position="132"/>
    </location>
</feature>
<keyword evidence="5" id="KW-1185">Reference proteome</keyword>
<dbReference type="CDD" id="cd13973">
    <property type="entry name" value="PK_MviN-like"/>
    <property type="match status" value="1"/>
</dbReference>
<reference evidence="4 5" key="1">
    <citation type="journal article" date="2019" name="Int. J. Syst. Evol. Microbiol.">
        <title>The Global Catalogue of Microorganisms (GCM) 10K type strain sequencing project: providing services to taxonomists for standard genome sequencing and annotation.</title>
        <authorList>
            <consortium name="The Broad Institute Genomics Platform"/>
            <consortium name="The Broad Institute Genome Sequencing Center for Infectious Disease"/>
            <person name="Wu L."/>
            <person name="Ma J."/>
        </authorList>
    </citation>
    <scope>NUCLEOTIDE SEQUENCE [LARGE SCALE GENOMIC DNA]</scope>
    <source>
        <strain evidence="4 5">JCM 14559</strain>
    </source>
</reference>
<proteinExistence type="predicted"/>
<evidence type="ECO:0000259" key="3">
    <source>
        <dbReference type="PROSITE" id="PS50011"/>
    </source>
</evidence>
<dbReference type="InterPro" id="IPR000719">
    <property type="entry name" value="Prot_kinase_dom"/>
</dbReference>
<dbReference type="InterPro" id="IPR011009">
    <property type="entry name" value="Kinase-like_dom_sf"/>
</dbReference>
<dbReference type="Gene3D" id="1.10.510.10">
    <property type="entry name" value="Transferase(Phosphotransferase) domain 1"/>
    <property type="match status" value="1"/>
</dbReference>
<evidence type="ECO:0000313" key="4">
    <source>
        <dbReference type="EMBL" id="GAA2084179.1"/>
    </source>
</evidence>
<dbReference type="PROSITE" id="PS50011">
    <property type="entry name" value="PROTEIN_KINASE_DOM"/>
    <property type="match status" value="1"/>
</dbReference>
<dbReference type="Gene3D" id="3.30.200.20">
    <property type="entry name" value="Phosphorylase Kinase, domain 1"/>
    <property type="match status" value="1"/>
</dbReference>
<evidence type="ECO:0000313" key="5">
    <source>
        <dbReference type="Proteomes" id="UP001500897"/>
    </source>
</evidence>
<feature type="compositionally biased region" description="Pro residues" evidence="2">
    <location>
        <begin position="218"/>
        <end position="227"/>
    </location>
</feature>
<gene>
    <name evidence="4" type="ORF">GCM10009759_03010</name>
</gene>
<feature type="compositionally biased region" description="Basic and acidic residues" evidence="2">
    <location>
        <begin position="27"/>
        <end position="42"/>
    </location>
</feature>
<dbReference type="SUPFAM" id="SSF56112">
    <property type="entry name" value="Protein kinase-like (PK-like)"/>
    <property type="match status" value="1"/>
</dbReference>
<dbReference type="Gene3D" id="2.60.120.260">
    <property type="entry name" value="Galactose-binding domain-like"/>
    <property type="match status" value="1"/>
</dbReference>
<feature type="compositionally biased region" description="Polar residues" evidence="2">
    <location>
        <begin position="57"/>
        <end position="71"/>
    </location>
</feature>
<protein>
    <recommendedName>
        <fullName evidence="3">Protein kinase domain-containing protein</fullName>
    </recommendedName>
</protein>
<feature type="compositionally biased region" description="Pro residues" evidence="2">
    <location>
        <begin position="533"/>
        <end position="545"/>
    </location>
</feature>
<feature type="compositionally biased region" description="Low complexity" evidence="2">
    <location>
        <begin position="150"/>
        <end position="163"/>
    </location>
</feature>
<dbReference type="InterPro" id="IPR008979">
    <property type="entry name" value="Galactose-bd-like_sf"/>
</dbReference>
<organism evidence="4 5">
    <name type="scientific">Kitasatospora saccharophila</name>
    <dbReference type="NCBI Taxonomy" id="407973"/>
    <lineage>
        <taxon>Bacteria</taxon>
        <taxon>Bacillati</taxon>
        <taxon>Actinomycetota</taxon>
        <taxon>Actinomycetes</taxon>
        <taxon>Kitasatosporales</taxon>
        <taxon>Streptomycetaceae</taxon>
        <taxon>Kitasatospora</taxon>
    </lineage>
</organism>
<feature type="region of interest" description="Disordered" evidence="2">
    <location>
        <begin position="523"/>
        <end position="549"/>
    </location>
</feature>
<sequence length="761" mass="78323">MADGTKAIVDTSETDGAATEAAPATGTEREAGSDHGSDRDSGSGRAAKSPAKGSPNGAANGSAKGSPNGSATGAVRTAAANGSANGAANGSAKAAEAKAGAKNGEAKAGAKNGEAKAGAKNGEAKAGAKNGSRGNGKGSAGTDPQTTPLRAARPKAAPAAAAAEDTPGTPGPDGSDDQRPGPPPEVTAPLSAQEIDAELAAQGPRPERPSRSRGVRRPLPPVEPSEPAPATSTETLDADTATLPTVLPAPQRHSGDKIGARYRLEECISESETFSSWRAVDEKLRRAVGVHLLAAGHRRAKSVLTAARSAALLGDPRFVQVLDAVQEGELVYVIREWLPGAHDLGELLASGPMEPYDAYQMVRQVTDAIAAAHERGQAHLRLTPKCVLRTDGGQYRINGIAVDAALRGLPAEDAELTDVRAIGALLYAALTHRWPYPEDRYDLQGLPKGLGCVPPDQVRAGVHKGLAELAARILCEQPPHHKEPITSPAELAAAINRMPKIRQPEQPAPPALRALPAARPRYASGAQTQVLPRPEPAPAPAPAPAAPRRRRGLRRLLKWTASLVALSAVAIGSWQLAQYVNAQQDKAETGQSTPAPVPSGSAPAAVGGKLPLAALSPFNAFGDNKSEHFSEVPNATDGNPATAWTTQRYNDQFGGAYRPGTGLLIDLGSAHRVDSVDVQFLGDTKVELKAAPTGTTAPPSADEPGFRSFGASIAAASGGTVTLKPDSPVTTRYLLLWLTNVPANDDGGGFRGKVAEVQVNG</sequence>
<accession>A0ABN2W5C4</accession>
<dbReference type="EMBL" id="BAAANS010000001">
    <property type="protein sequence ID" value="GAA2084179.1"/>
    <property type="molecule type" value="Genomic_DNA"/>
</dbReference>
<evidence type="ECO:0000256" key="2">
    <source>
        <dbReference type="SAM" id="MobiDB-lite"/>
    </source>
</evidence>
<dbReference type="SUPFAM" id="SSF49785">
    <property type="entry name" value="Galactose-binding domain-like"/>
    <property type="match status" value="1"/>
</dbReference>
<dbReference type="Proteomes" id="UP001500897">
    <property type="component" value="Unassembled WGS sequence"/>
</dbReference>
<feature type="compositionally biased region" description="Low complexity" evidence="2">
    <location>
        <begin position="14"/>
        <end position="26"/>
    </location>
</feature>